<dbReference type="AlphaFoldDB" id="A0A0A8XQV9"/>
<dbReference type="EMBL" id="GBRH01282860">
    <property type="protein sequence ID" value="JAD15035.1"/>
    <property type="molecule type" value="Transcribed_RNA"/>
</dbReference>
<reference evidence="1" key="2">
    <citation type="journal article" date="2015" name="Data Brief">
        <title>Shoot transcriptome of the giant reed, Arundo donax.</title>
        <authorList>
            <person name="Barrero R.A."/>
            <person name="Guerrero F.D."/>
            <person name="Moolhuijzen P."/>
            <person name="Goolsby J.A."/>
            <person name="Tidwell J."/>
            <person name="Bellgard S.E."/>
            <person name="Bellgard M.I."/>
        </authorList>
    </citation>
    <scope>NUCLEOTIDE SEQUENCE</scope>
    <source>
        <tissue evidence="1">Shoot tissue taken approximately 20 cm above the soil surface</tissue>
    </source>
</reference>
<name>A0A0A8XQV9_ARUDO</name>
<protein>
    <submittedName>
        <fullName evidence="1">Uncharacterized protein</fullName>
    </submittedName>
</protein>
<proteinExistence type="predicted"/>
<accession>A0A0A8XQV9</accession>
<organism evidence="1">
    <name type="scientific">Arundo donax</name>
    <name type="common">Giant reed</name>
    <name type="synonym">Donax arundinaceus</name>
    <dbReference type="NCBI Taxonomy" id="35708"/>
    <lineage>
        <taxon>Eukaryota</taxon>
        <taxon>Viridiplantae</taxon>
        <taxon>Streptophyta</taxon>
        <taxon>Embryophyta</taxon>
        <taxon>Tracheophyta</taxon>
        <taxon>Spermatophyta</taxon>
        <taxon>Magnoliopsida</taxon>
        <taxon>Liliopsida</taxon>
        <taxon>Poales</taxon>
        <taxon>Poaceae</taxon>
        <taxon>PACMAD clade</taxon>
        <taxon>Arundinoideae</taxon>
        <taxon>Arundineae</taxon>
        <taxon>Arundo</taxon>
    </lineage>
</organism>
<sequence length="44" mass="4745">MVVIEDPLVTVFVTDVSGSSQFATVHVSKYVLILAPLVTLVTRV</sequence>
<reference evidence="1" key="1">
    <citation type="submission" date="2014-09" db="EMBL/GenBank/DDBJ databases">
        <authorList>
            <person name="Magalhaes I.L.F."/>
            <person name="Oliveira U."/>
            <person name="Santos F.R."/>
            <person name="Vidigal T.H.D.A."/>
            <person name="Brescovit A.D."/>
            <person name="Santos A.J."/>
        </authorList>
    </citation>
    <scope>NUCLEOTIDE SEQUENCE</scope>
    <source>
        <tissue evidence="1">Shoot tissue taken approximately 20 cm above the soil surface</tissue>
    </source>
</reference>
<evidence type="ECO:0000313" key="1">
    <source>
        <dbReference type="EMBL" id="JAD15035.1"/>
    </source>
</evidence>